<dbReference type="Pfam" id="PF07971">
    <property type="entry name" value="Glyco_hydro_92"/>
    <property type="match status" value="1"/>
</dbReference>
<gene>
    <name evidence="5" type="ORF">HRG_03494</name>
</gene>
<dbReference type="EMBL" id="JAIZPD010000003">
    <property type="protein sequence ID" value="KAH0965478.1"/>
    <property type="molecule type" value="Genomic_DNA"/>
</dbReference>
<feature type="domain" description="Glycosyl hydrolase family 92 N-terminal" evidence="4">
    <location>
        <begin position="34"/>
        <end position="279"/>
    </location>
</feature>
<dbReference type="PANTHER" id="PTHR12143">
    <property type="entry name" value="PEPTIDE N-GLYCANASE PNGASE -RELATED"/>
    <property type="match status" value="1"/>
</dbReference>
<dbReference type="InterPro" id="IPR041371">
    <property type="entry name" value="GH92_N"/>
</dbReference>
<dbReference type="InterPro" id="IPR008928">
    <property type="entry name" value="6-hairpin_glycosidase_sf"/>
</dbReference>
<dbReference type="Gene3D" id="2.70.98.10">
    <property type="match status" value="1"/>
</dbReference>
<dbReference type="AlphaFoldDB" id="A0A9P8SJN0"/>
<dbReference type="InterPro" id="IPR005887">
    <property type="entry name" value="GH92_a_mannosidase_put"/>
</dbReference>
<dbReference type="GO" id="GO:0005829">
    <property type="term" value="C:cytosol"/>
    <property type="evidence" value="ECO:0007669"/>
    <property type="project" value="TreeGrafter"/>
</dbReference>
<keyword evidence="5" id="KW-0378">Hydrolase</keyword>
<dbReference type="Gene3D" id="1.20.1050.60">
    <property type="entry name" value="alpha-1,2-mannosidase"/>
    <property type="match status" value="1"/>
</dbReference>
<dbReference type="GO" id="GO:0005634">
    <property type="term" value="C:nucleus"/>
    <property type="evidence" value="ECO:0007669"/>
    <property type="project" value="TreeGrafter"/>
</dbReference>
<dbReference type="Proteomes" id="UP000824596">
    <property type="component" value="Unassembled WGS sequence"/>
</dbReference>
<keyword evidence="6" id="KW-1185">Reference proteome</keyword>
<comment type="caution">
    <text evidence="5">The sequence shown here is derived from an EMBL/GenBank/DDBJ whole genome shotgun (WGS) entry which is preliminary data.</text>
</comment>
<dbReference type="GeneID" id="68352623"/>
<evidence type="ECO:0000256" key="1">
    <source>
        <dbReference type="SAM" id="MobiDB-lite"/>
    </source>
</evidence>
<evidence type="ECO:0000259" key="4">
    <source>
        <dbReference type="Pfam" id="PF17678"/>
    </source>
</evidence>
<feature type="domain" description="Glycosyl hydrolase family 92" evidence="3">
    <location>
        <begin position="286"/>
        <end position="759"/>
    </location>
</feature>
<sequence length="798" mass="88288">MVPSRNVCTLLAAVAVAGAASPSHDLSRYALTDTGSVNGGNTFPGVSRPLGMVKLGPDLYTGADAYSGFQPTGNFTGFTMLHESGTGGAPKYGVVSQMPFVGYLANPLSDAVNDTRAAPDRTEVGYYRAALGSGTTVELTASQKAGLYQYTFPKSGHKHGRFHVVVDVSHVLSSYRGQGLEQHFLGGNITVRKHHSSGRLEYTGFGTYDNGWNRAGPWTVYFCGRFDAPGTFRTFLGVDKLSDRLAEFSTKPSYESRSARLGAVFTFNRTRVVSRVGVSFISAARACANVDGEIPKRTALKTVRRQTRDAWNSDVFAKVTTSETNLTKLNQLYTALYFMHLLPTNKTGENPLWRSREPYYDDIFTFWDTHRCTTALFHVLQPTYYEELLRSMVDVWRHQGWVSDGRSSFSNGAVQGGSNSDNVFADAFIKGVGGKLNWDDAFASMVTNAQTVPTNNHDPRDPTGSTKEGRSALPDWLELGYITPRFSRSVSRAVEYSVNDFSLAVVAAGLGRLSDFSTYLERSRNWRNHWNPNIEALGFSGFVGPRDTSGFLPQDPLSCGGCYWRDLYYQALPWEYSFNAHHDLAHLIRLCGGPNAFVARLETTFKPGVYWGNAQFNHTIFNPGNEPSFTTPYLYNFANRQDLAVKRSRHIAKSYYHPTPNGLPGNSDAGAMESWLLWNMIGLYPMTGQPFFLIGSPWFSDLTIDLGPGKRLQITTTGGREDAFYVQSLKVNGMRWHKSWLTWYDIFATGGTLEFELGSNPVNWTTGPPPPSLASLDPEQAKTLLGNLTTLKTSGQLR</sequence>
<dbReference type="InterPro" id="IPR012939">
    <property type="entry name" value="Glyco_hydro_92"/>
</dbReference>
<evidence type="ECO:0000256" key="2">
    <source>
        <dbReference type="SAM" id="SignalP"/>
    </source>
</evidence>
<name>A0A9P8SJN0_9HYPO</name>
<dbReference type="RefSeq" id="XP_044722991.1">
    <property type="nucleotide sequence ID" value="XM_044861965.1"/>
</dbReference>
<dbReference type="FunFam" id="1.20.1050.60:FF:000002">
    <property type="entry name" value="Glycosyl hydrolase family 92"/>
    <property type="match status" value="1"/>
</dbReference>
<feature type="chain" id="PRO_5040116002" evidence="2">
    <location>
        <begin position="20"/>
        <end position="798"/>
    </location>
</feature>
<proteinExistence type="predicted"/>
<feature type="region of interest" description="Disordered" evidence="1">
    <location>
        <begin position="450"/>
        <end position="471"/>
    </location>
</feature>
<evidence type="ECO:0000259" key="3">
    <source>
        <dbReference type="Pfam" id="PF07971"/>
    </source>
</evidence>
<dbReference type="PANTHER" id="PTHR12143:SF44">
    <property type="entry name" value="GLYCOSYL HYDROLASE FAMILY 92 DOMAIN-CONTAINING PROTEIN"/>
    <property type="match status" value="1"/>
</dbReference>
<dbReference type="OrthoDB" id="449263at2759"/>
<dbReference type="Gene3D" id="1.20.1610.10">
    <property type="entry name" value="alpha-1,2-mannosidases domains"/>
    <property type="match status" value="1"/>
</dbReference>
<organism evidence="5 6">
    <name type="scientific">Hirsutella rhossiliensis</name>
    <dbReference type="NCBI Taxonomy" id="111463"/>
    <lineage>
        <taxon>Eukaryota</taxon>
        <taxon>Fungi</taxon>
        <taxon>Dikarya</taxon>
        <taxon>Ascomycota</taxon>
        <taxon>Pezizomycotina</taxon>
        <taxon>Sordariomycetes</taxon>
        <taxon>Hypocreomycetidae</taxon>
        <taxon>Hypocreales</taxon>
        <taxon>Ophiocordycipitaceae</taxon>
        <taxon>Hirsutella</taxon>
    </lineage>
</organism>
<dbReference type="Pfam" id="PF17678">
    <property type="entry name" value="Glyco_hydro_92N"/>
    <property type="match status" value="1"/>
</dbReference>
<dbReference type="FunFam" id="3.30.2080.10:FF:000001">
    <property type="entry name" value="Alpha-1,2-mannosidase subfamily"/>
    <property type="match status" value="1"/>
</dbReference>
<dbReference type="GO" id="GO:0006516">
    <property type="term" value="P:glycoprotein catabolic process"/>
    <property type="evidence" value="ECO:0007669"/>
    <property type="project" value="TreeGrafter"/>
</dbReference>
<dbReference type="GO" id="GO:0000224">
    <property type="term" value="F:peptide-N4-(N-acetyl-beta-glucosaminyl)asparagine amidase activity"/>
    <property type="evidence" value="ECO:0007669"/>
    <property type="project" value="TreeGrafter"/>
</dbReference>
<dbReference type="GO" id="GO:0005975">
    <property type="term" value="P:carbohydrate metabolic process"/>
    <property type="evidence" value="ECO:0007669"/>
    <property type="project" value="InterPro"/>
</dbReference>
<dbReference type="InterPro" id="IPR050883">
    <property type="entry name" value="PNGase"/>
</dbReference>
<dbReference type="NCBIfam" id="TIGR01180">
    <property type="entry name" value="aman2_put"/>
    <property type="match status" value="1"/>
</dbReference>
<dbReference type="GO" id="GO:0030246">
    <property type="term" value="F:carbohydrate binding"/>
    <property type="evidence" value="ECO:0007669"/>
    <property type="project" value="InterPro"/>
</dbReference>
<feature type="signal peptide" evidence="2">
    <location>
        <begin position="1"/>
        <end position="19"/>
    </location>
</feature>
<dbReference type="Gene3D" id="3.30.2080.10">
    <property type="entry name" value="GH92 mannosidase domain"/>
    <property type="match status" value="1"/>
</dbReference>
<protein>
    <submittedName>
        <fullName evidence="5">Glycosyl hydrolase family 92 protein</fullName>
    </submittedName>
</protein>
<dbReference type="SUPFAM" id="SSF48208">
    <property type="entry name" value="Six-hairpin glycosidases"/>
    <property type="match status" value="1"/>
</dbReference>
<evidence type="ECO:0000313" key="6">
    <source>
        <dbReference type="Proteomes" id="UP000824596"/>
    </source>
</evidence>
<reference evidence="5" key="1">
    <citation type="submission" date="2021-09" db="EMBL/GenBank/DDBJ databases">
        <title>A high-quality genome of the endoparasitic fungus Hirsutella rhossiliensis with a comparison of Hirsutella genomes reveals transposable elements contributing to genome size variation.</title>
        <authorList>
            <person name="Lin R."/>
            <person name="Jiao Y."/>
            <person name="Sun X."/>
            <person name="Ling J."/>
            <person name="Xie B."/>
            <person name="Cheng X."/>
        </authorList>
    </citation>
    <scope>NUCLEOTIDE SEQUENCE</scope>
    <source>
        <strain evidence="5">HR02</strain>
    </source>
</reference>
<dbReference type="InterPro" id="IPR014718">
    <property type="entry name" value="GH-type_carb-bd"/>
</dbReference>
<accession>A0A9P8SJN0</accession>
<evidence type="ECO:0000313" key="5">
    <source>
        <dbReference type="EMBL" id="KAH0965478.1"/>
    </source>
</evidence>
<dbReference type="FunFam" id="2.70.98.10:FF:000028">
    <property type="entry name" value="Alpha-1,2-mannosidase family protein (AFU_orthologue AFUA_5G10520)"/>
    <property type="match status" value="1"/>
</dbReference>
<keyword evidence="2" id="KW-0732">Signal</keyword>